<dbReference type="eggNOG" id="COG1388">
    <property type="taxonomic scope" value="Bacteria"/>
</dbReference>
<dbReference type="OrthoDB" id="9787225at2"/>
<gene>
    <name evidence="11" type="ordered locus">PERMA_2017</name>
</gene>
<keyword evidence="5" id="KW-0378">Hydrolase</keyword>
<proteinExistence type="inferred from homology"/>
<comment type="pathway">
    <text evidence="1 9">Cell wall biogenesis; peptidoglycan biosynthesis.</text>
</comment>
<dbReference type="InterPro" id="IPR018392">
    <property type="entry name" value="LysM"/>
</dbReference>
<dbReference type="KEGG" id="pmx:PERMA_2017"/>
<dbReference type="Gene3D" id="3.10.350.10">
    <property type="entry name" value="LysM domain"/>
    <property type="match status" value="1"/>
</dbReference>
<dbReference type="GO" id="GO:0016757">
    <property type="term" value="F:glycosyltransferase activity"/>
    <property type="evidence" value="ECO:0007669"/>
    <property type="project" value="UniProtKB-KW"/>
</dbReference>
<keyword evidence="3" id="KW-0328">Glycosyltransferase</keyword>
<dbReference type="UniPathway" id="UPA00219"/>
<evidence type="ECO:0000256" key="7">
    <source>
        <dbReference type="ARBA" id="ARBA00022984"/>
    </source>
</evidence>
<evidence type="ECO:0000256" key="4">
    <source>
        <dbReference type="ARBA" id="ARBA00022679"/>
    </source>
</evidence>
<dbReference type="GO" id="GO:0008360">
    <property type="term" value="P:regulation of cell shape"/>
    <property type="evidence" value="ECO:0007669"/>
    <property type="project" value="UniProtKB-UniRule"/>
</dbReference>
<dbReference type="CDD" id="cd16913">
    <property type="entry name" value="YkuD_like"/>
    <property type="match status" value="1"/>
</dbReference>
<dbReference type="eggNOG" id="COG1376">
    <property type="taxonomic scope" value="Bacteria"/>
</dbReference>
<dbReference type="Proteomes" id="UP000001366">
    <property type="component" value="Chromosome"/>
</dbReference>
<dbReference type="GO" id="GO:0005576">
    <property type="term" value="C:extracellular region"/>
    <property type="evidence" value="ECO:0007669"/>
    <property type="project" value="TreeGrafter"/>
</dbReference>
<evidence type="ECO:0000256" key="5">
    <source>
        <dbReference type="ARBA" id="ARBA00022801"/>
    </source>
</evidence>
<evidence type="ECO:0000256" key="6">
    <source>
        <dbReference type="ARBA" id="ARBA00022960"/>
    </source>
</evidence>
<evidence type="ECO:0000313" key="12">
    <source>
        <dbReference type="Proteomes" id="UP000001366"/>
    </source>
</evidence>
<comment type="similarity">
    <text evidence="2">Belongs to the YkuD family.</text>
</comment>
<dbReference type="PaxDb" id="123214-PERMA_2017"/>
<name>C0QSX3_PERMH</name>
<keyword evidence="4" id="KW-0808">Transferase</keyword>
<dbReference type="InterPro" id="IPR050979">
    <property type="entry name" value="LD-transpeptidase"/>
</dbReference>
<dbReference type="SUPFAM" id="SSF54106">
    <property type="entry name" value="LysM domain"/>
    <property type="match status" value="1"/>
</dbReference>
<dbReference type="EMBL" id="CP001230">
    <property type="protein sequence ID" value="ACO03059.1"/>
    <property type="molecule type" value="Genomic_DNA"/>
</dbReference>
<evidence type="ECO:0000256" key="2">
    <source>
        <dbReference type="ARBA" id="ARBA00005992"/>
    </source>
</evidence>
<dbReference type="InterPro" id="IPR005490">
    <property type="entry name" value="LD_TPept_cat_dom"/>
</dbReference>
<dbReference type="PANTHER" id="PTHR30582:SF24">
    <property type="entry name" value="L,D-TRANSPEPTIDASE ERFK_SRFK-RELATED"/>
    <property type="match status" value="1"/>
</dbReference>
<sequence length="427" mass="50415">MVYMIILTVLLTNIFSSFAVTIDDLIEDAYKEVRKEKSEDSFNLALKAFNEGIFSVAVKEGKKYLKLHRKKDIKRDIIIEMIAVSYYRMYRRKELFDHLIWADRQNISRDIKLKIFQLANNLFVEKKDRRRLKIIKKRFSNLFRSSPPFFIHDERFKRFKPNINIFKLKYGNIIGENSLYRVKKNTTLIEIAKELDLGYDEIRVANPHIDPFDVQKGMVVLIPRKRLLPEKEFNFGEIYLNLSEKRLYYPVIIDDDPYVISIPVGIGTDENRSPIGDFFISEKRKNPAWYVPDNIKEEDPSLPDIVPPGPNNPLGTRAMRLSNTTYLLHGTSKRFGIGMKVSHGCIRMYNEDVEALFDLVETGTKVHIYEKNYKIFKNRHVYIEIYELDRESRKKLLDELSQKGVLLNKNFISYLEKERRGYVIPLY</sequence>
<keyword evidence="8 9" id="KW-0961">Cell wall biogenesis/degradation</keyword>
<dbReference type="InterPro" id="IPR038063">
    <property type="entry name" value="Transpep_catalytic_dom"/>
</dbReference>
<dbReference type="PANTHER" id="PTHR30582">
    <property type="entry name" value="L,D-TRANSPEPTIDASE"/>
    <property type="match status" value="1"/>
</dbReference>
<evidence type="ECO:0000256" key="1">
    <source>
        <dbReference type="ARBA" id="ARBA00004752"/>
    </source>
</evidence>
<dbReference type="AlphaFoldDB" id="C0QSX3"/>
<dbReference type="GO" id="GO:0071555">
    <property type="term" value="P:cell wall organization"/>
    <property type="evidence" value="ECO:0007669"/>
    <property type="project" value="UniProtKB-UniRule"/>
</dbReference>
<feature type="active site" description="Nucleophile" evidence="9">
    <location>
        <position position="345"/>
    </location>
</feature>
<organism evidence="11 12">
    <name type="scientific">Persephonella marina (strain DSM 14350 / EX-H1)</name>
    <dbReference type="NCBI Taxonomy" id="123214"/>
    <lineage>
        <taxon>Bacteria</taxon>
        <taxon>Pseudomonadati</taxon>
        <taxon>Aquificota</taxon>
        <taxon>Aquificia</taxon>
        <taxon>Aquificales</taxon>
        <taxon>Hydrogenothermaceae</taxon>
        <taxon>Persephonella</taxon>
    </lineage>
</organism>
<evidence type="ECO:0000259" key="10">
    <source>
        <dbReference type="PROSITE" id="PS52029"/>
    </source>
</evidence>
<feature type="active site" description="Proton donor/acceptor" evidence="9">
    <location>
        <position position="329"/>
    </location>
</feature>
<dbReference type="Pfam" id="PF03734">
    <property type="entry name" value="YkuD"/>
    <property type="match status" value="1"/>
</dbReference>
<dbReference type="GO" id="GO:0071972">
    <property type="term" value="F:peptidoglycan L,D-transpeptidase activity"/>
    <property type="evidence" value="ECO:0007669"/>
    <property type="project" value="TreeGrafter"/>
</dbReference>
<dbReference type="Gene3D" id="2.40.440.10">
    <property type="entry name" value="L,D-transpeptidase catalytic domain-like"/>
    <property type="match status" value="1"/>
</dbReference>
<dbReference type="SMART" id="SM00257">
    <property type="entry name" value="LysM"/>
    <property type="match status" value="1"/>
</dbReference>
<evidence type="ECO:0000256" key="3">
    <source>
        <dbReference type="ARBA" id="ARBA00022676"/>
    </source>
</evidence>
<protein>
    <submittedName>
        <fullName evidence="11">ErfK/YbiS/YcfS/YnhG family protein</fullName>
    </submittedName>
</protein>
<evidence type="ECO:0000256" key="9">
    <source>
        <dbReference type="PROSITE-ProRule" id="PRU01373"/>
    </source>
</evidence>
<keyword evidence="12" id="KW-1185">Reference proteome</keyword>
<accession>C0QSX3</accession>
<dbReference type="PROSITE" id="PS52029">
    <property type="entry name" value="LD_TPASE"/>
    <property type="match status" value="1"/>
</dbReference>
<keyword evidence="6 9" id="KW-0133">Cell shape</keyword>
<evidence type="ECO:0000313" key="11">
    <source>
        <dbReference type="EMBL" id="ACO03059.1"/>
    </source>
</evidence>
<dbReference type="SUPFAM" id="SSF141523">
    <property type="entry name" value="L,D-transpeptidase catalytic domain-like"/>
    <property type="match status" value="1"/>
</dbReference>
<evidence type="ECO:0000256" key="8">
    <source>
        <dbReference type="ARBA" id="ARBA00023316"/>
    </source>
</evidence>
<feature type="domain" description="L,D-TPase catalytic" evidence="10">
    <location>
        <begin position="236"/>
        <end position="369"/>
    </location>
</feature>
<reference evidence="11 12" key="1">
    <citation type="journal article" date="2009" name="J. Bacteriol.">
        <title>Complete and draft genome sequences of six members of the Aquificales.</title>
        <authorList>
            <person name="Reysenbach A.L."/>
            <person name="Hamamura N."/>
            <person name="Podar M."/>
            <person name="Griffiths E."/>
            <person name="Ferreira S."/>
            <person name="Hochstein R."/>
            <person name="Heidelberg J."/>
            <person name="Johnson J."/>
            <person name="Mead D."/>
            <person name="Pohorille A."/>
            <person name="Sarmiento M."/>
            <person name="Schweighofer K."/>
            <person name="Seshadri R."/>
            <person name="Voytek M.A."/>
        </authorList>
    </citation>
    <scope>NUCLEOTIDE SEQUENCE [LARGE SCALE GENOMIC DNA]</scope>
    <source>
        <strain evidence="12">DSM 14350 / EX-H1</strain>
    </source>
</reference>
<dbReference type="InterPro" id="IPR036779">
    <property type="entry name" value="LysM_dom_sf"/>
</dbReference>
<dbReference type="HOGENOM" id="CLU_642283_0_0_0"/>
<keyword evidence="7 9" id="KW-0573">Peptidoglycan synthesis</keyword>
<dbReference type="GO" id="GO:0018104">
    <property type="term" value="P:peptidoglycan-protein cross-linking"/>
    <property type="evidence" value="ECO:0007669"/>
    <property type="project" value="TreeGrafter"/>
</dbReference>
<dbReference type="CDD" id="cd00118">
    <property type="entry name" value="LysM"/>
    <property type="match status" value="1"/>
</dbReference>